<keyword evidence="3" id="KW-1185">Reference proteome</keyword>
<feature type="domain" description="Glycosyltransferase 2-like" evidence="1">
    <location>
        <begin position="32"/>
        <end position="146"/>
    </location>
</feature>
<dbReference type="Proteomes" id="UP000239772">
    <property type="component" value="Unassembled WGS sequence"/>
</dbReference>
<dbReference type="InterPro" id="IPR029044">
    <property type="entry name" value="Nucleotide-diphossugar_trans"/>
</dbReference>
<accession>A0A2T1HN80</accession>
<evidence type="ECO:0000313" key="2">
    <source>
        <dbReference type="EMBL" id="PSC03102.1"/>
    </source>
</evidence>
<proteinExistence type="predicted"/>
<reference evidence="3" key="1">
    <citation type="submission" date="2018-03" db="EMBL/GenBank/DDBJ databases">
        <authorList>
            <person name="Sun L."/>
            <person name="Liu H."/>
            <person name="Chen W."/>
            <person name="Huang K."/>
            <person name="Liu W."/>
            <person name="Gao X."/>
        </authorList>
    </citation>
    <scope>NUCLEOTIDE SEQUENCE [LARGE SCALE GENOMIC DNA]</scope>
    <source>
        <strain evidence="3">SH9</strain>
    </source>
</reference>
<dbReference type="SUPFAM" id="SSF53448">
    <property type="entry name" value="Nucleotide-diphospho-sugar transferases"/>
    <property type="match status" value="1"/>
</dbReference>
<dbReference type="Gene3D" id="3.90.550.10">
    <property type="entry name" value="Spore Coat Polysaccharide Biosynthesis Protein SpsA, Chain A"/>
    <property type="match status" value="1"/>
</dbReference>
<evidence type="ECO:0000313" key="3">
    <source>
        <dbReference type="Proteomes" id="UP000239772"/>
    </source>
</evidence>
<sequence length="426" mass="45311">MGEACFKLNPRTARTAGEPLSETSVEADPLVSVLVACRDVAAYIDEALLSARGQTVAALEILVVDDASRDATADRIGAHVRADRRVRLIQGTGDGPGAARNRALAQARGAWVAVLDGDDAMHPRRLELLLGEAQRSGADIVLDNMLAFWEGGAEPPSLVMSGGPWLAPADIDLARYIENNPMLTGDPALGYLKPLLRRSSLVGGDAGVRYDERLRIGEDYDLVARLLAAGAHLRFIPAPLYFYRRRGGSTSHRLRSEDVKALLAQAREFDEVVAAGQTEAARQASADRIGMLKQILAFTELVQAIKARNPAACLRIAAGAPGSLKLLAQAAREGLARRFGGSTGPKEERSAERLELVRAPHDGQAGRLNAPAPGELEACSAAELEALARSCRFAREIVCEDAGLADFLPYATLSGAQARSRTAQGG</sequence>
<dbReference type="EMBL" id="PVZS01000031">
    <property type="protein sequence ID" value="PSC03102.1"/>
    <property type="molecule type" value="Genomic_DNA"/>
</dbReference>
<dbReference type="CDD" id="cd00761">
    <property type="entry name" value="Glyco_tranf_GTA_type"/>
    <property type="match status" value="1"/>
</dbReference>
<dbReference type="PANTHER" id="PTHR43685:SF11">
    <property type="entry name" value="GLYCOSYLTRANSFERASE TAGX-RELATED"/>
    <property type="match status" value="1"/>
</dbReference>
<gene>
    <name evidence="2" type="ORF">SLNSH_20435</name>
</gene>
<comment type="caution">
    <text evidence="2">The sequence shown here is derived from an EMBL/GenBank/DDBJ whole genome shotgun (WGS) entry which is preliminary data.</text>
</comment>
<dbReference type="InterPro" id="IPR001173">
    <property type="entry name" value="Glyco_trans_2-like"/>
</dbReference>
<evidence type="ECO:0000259" key="1">
    <source>
        <dbReference type="Pfam" id="PF00535"/>
    </source>
</evidence>
<dbReference type="InterPro" id="IPR050834">
    <property type="entry name" value="Glycosyltransf_2"/>
</dbReference>
<organism evidence="2 3">
    <name type="scientific">Alsobacter soli</name>
    <dbReference type="NCBI Taxonomy" id="2109933"/>
    <lineage>
        <taxon>Bacteria</taxon>
        <taxon>Pseudomonadati</taxon>
        <taxon>Pseudomonadota</taxon>
        <taxon>Alphaproteobacteria</taxon>
        <taxon>Hyphomicrobiales</taxon>
        <taxon>Alsobacteraceae</taxon>
        <taxon>Alsobacter</taxon>
    </lineage>
</organism>
<dbReference type="AlphaFoldDB" id="A0A2T1HN80"/>
<dbReference type="Pfam" id="PF00535">
    <property type="entry name" value="Glycos_transf_2"/>
    <property type="match status" value="1"/>
</dbReference>
<name>A0A2T1HN80_9HYPH</name>
<protein>
    <recommendedName>
        <fullName evidence="1">Glycosyltransferase 2-like domain-containing protein</fullName>
    </recommendedName>
</protein>
<dbReference type="PANTHER" id="PTHR43685">
    <property type="entry name" value="GLYCOSYLTRANSFERASE"/>
    <property type="match status" value="1"/>
</dbReference>